<proteinExistence type="predicted"/>
<accession>A0A516X8D1</accession>
<dbReference type="InterPro" id="IPR008160">
    <property type="entry name" value="Collagen"/>
</dbReference>
<gene>
    <name evidence="2" type="ORF">FO059_12475</name>
</gene>
<dbReference type="Pfam" id="PF01391">
    <property type="entry name" value="Collagen"/>
    <property type="match status" value="1"/>
</dbReference>
<dbReference type="KEGG" id="toy:FO059_12475"/>
<evidence type="ECO:0000313" key="3">
    <source>
        <dbReference type="Proteomes" id="UP000317344"/>
    </source>
</evidence>
<protein>
    <recommendedName>
        <fullName evidence="4">Collagen-like protein</fullName>
    </recommendedName>
</protein>
<evidence type="ECO:0000256" key="1">
    <source>
        <dbReference type="SAM" id="MobiDB-lite"/>
    </source>
</evidence>
<sequence length="61" mass="5937">MAAKAEQGPPGKDGTDGAPGKQGDPGKDGAPGADGADGFPSESQWNDLVARVDALEETAGA</sequence>
<evidence type="ECO:0000313" key="2">
    <source>
        <dbReference type="EMBL" id="QDQ99320.1"/>
    </source>
</evidence>
<dbReference type="Proteomes" id="UP000317344">
    <property type="component" value="Chromosome"/>
</dbReference>
<feature type="compositionally biased region" description="Low complexity" evidence="1">
    <location>
        <begin position="16"/>
        <end position="38"/>
    </location>
</feature>
<name>A0A516X8D1_9ACTN</name>
<organism evidence="2 3">
    <name type="scientific">Tomitella fengzijianii</name>
    <dbReference type="NCBI Taxonomy" id="2597660"/>
    <lineage>
        <taxon>Bacteria</taxon>
        <taxon>Bacillati</taxon>
        <taxon>Actinomycetota</taxon>
        <taxon>Actinomycetes</taxon>
        <taxon>Mycobacteriales</taxon>
        <taxon>Tomitella</taxon>
    </lineage>
</organism>
<dbReference type="Gene3D" id="1.20.5.320">
    <property type="entry name" value="6-Phosphogluconate Dehydrogenase, domain 3"/>
    <property type="match status" value="1"/>
</dbReference>
<evidence type="ECO:0008006" key="4">
    <source>
        <dbReference type="Google" id="ProtNLM"/>
    </source>
</evidence>
<dbReference type="EMBL" id="CP041765">
    <property type="protein sequence ID" value="QDQ99320.1"/>
    <property type="molecule type" value="Genomic_DNA"/>
</dbReference>
<reference evidence="2 3" key="2">
    <citation type="submission" date="2019-07" db="EMBL/GenBank/DDBJ databases">
        <authorList>
            <person name="Huang Y."/>
        </authorList>
    </citation>
    <scope>NUCLEOTIDE SEQUENCE [LARGE SCALE GENOMIC DNA]</scope>
    <source>
        <strain evidence="2 3">HY188</strain>
    </source>
</reference>
<reference evidence="2 3" key="1">
    <citation type="submission" date="2019-07" db="EMBL/GenBank/DDBJ databases">
        <title>Tomitella cavernea sp. nov., an actinomycete isolated from soil.</title>
        <authorList>
            <person name="Cheng J."/>
        </authorList>
    </citation>
    <scope>NUCLEOTIDE SEQUENCE [LARGE SCALE GENOMIC DNA]</scope>
    <source>
        <strain evidence="2 3">HY188</strain>
    </source>
</reference>
<feature type="region of interest" description="Disordered" evidence="1">
    <location>
        <begin position="1"/>
        <end position="61"/>
    </location>
</feature>
<dbReference type="AlphaFoldDB" id="A0A516X8D1"/>
<keyword evidence="3" id="KW-1185">Reference proteome</keyword>